<dbReference type="OrthoDB" id="6047381at2759"/>
<evidence type="ECO:0000256" key="10">
    <source>
        <dbReference type="ARBA" id="ARBA00023128"/>
    </source>
</evidence>
<evidence type="ECO:0000256" key="4">
    <source>
        <dbReference type="ARBA" id="ARBA00008233"/>
    </source>
</evidence>
<keyword evidence="11" id="KW-0472">Membrane</keyword>
<evidence type="ECO:0000256" key="3">
    <source>
        <dbReference type="ARBA" id="ARBA00004496"/>
    </source>
</evidence>
<dbReference type="PANTHER" id="PTHR21771:SF1">
    <property type="entry name" value="MITOCHONDRIA-EATING PROTEIN"/>
    <property type="match status" value="1"/>
</dbReference>
<dbReference type="Pfam" id="PF16026">
    <property type="entry name" value="MIEAP"/>
    <property type="match status" value="1"/>
</dbReference>
<reference evidence="15" key="1">
    <citation type="submission" date="2020-11" db="EMBL/GenBank/DDBJ databases">
        <authorList>
            <person name="Tran Van P."/>
        </authorList>
    </citation>
    <scope>NUCLEOTIDE SEQUENCE</scope>
</reference>
<dbReference type="GO" id="GO:0035694">
    <property type="term" value="P:mitochondrial protein catabolic process"/>
    <property type="evidence" value="ECO:0007669"/>
    <property type="project" value="InterPro"/>
</dbReference>
<evidence type="ECO:0000256" key="7">
    <source>
        <dbReference type="ARBA" id="ARBA00022787"/>
    </source>
</evidence>
<dbReference type="Proteomes" id="UP000678499">
    <property type="component" value="Unassembled WGS sequence"/>
</dbReference>
<dbReference type="AlphaFoldDB" id="A0A7R9GDP0"/>
<protein>
    <recommendedName>
        <fullName evidence="5">Mitochondria-eating protein</fullName>
    </recommendedName>
    <alternativeName>
        <fullName evidence="12">Spermatogenesis-associated protein 18</fullName>
    </alternativeName>
</protein>
<feature type="domain" description="Mitochondria-eating protein C-terminal" evidence="14">
    <location>
        <begin position="106"/>
        <end position="314"/>
    </location>
</feature>
<keyword evidence="9" id="KW-0446">Lipid-binding</keyword>
<comment type="subcellular location">
    <subcellularLocation>
        <location evidence="3">Cytoplasm</location>
    </subcellularLocation>
    <subcellularLocation>
        <location evidence="2">Mitochondrion matrix</location>
    </subcellularLocation>
    <subcellularLocation>
        <location evidence="1">Mitochondrion outer membrane</location>
    </subcellularLocation>
</comment>
<dbReference type="EMBL" id="CAJPEX010000849">
    <property type="protein sequence ID" value="CAG0917418.1"/>
    <property type="molecule type" value="Genomic_DNA"/>
</dbReference>
<evidence type="ECO:0000256" key="12">
    <source>
        <dbReference type="ARBA" id="ARBA00032687"/>
    </source>
</evidence>
<keyword evidence="7" id="KW-1000">Mitochondrion outer membrane</keyword>
<proteinExistence type="inferred from homology"/>
<sequence>VAEQAQKLLQPDSGQLSHQYPHHHQQHQHQHHLHQQQQLHHHLHHHNHHRPLNATLSSPPVPPPLPSPFNASSAAVAAASAATPTPSVIGVVVGKKFENLADGDRRPSALVSKYAELYSQTRVNAYEALSEVPELSDARELKEKLLFSVVVLAFRSVQNTKQQIKENMRRILQIPPNLGTPKSERDKQSAIAVAAAQLETCVQSFLQFNSDQHDLTKNVDDVCTQIWATLYDYPCLNQCEGLVTYVKNCVRVAWGLVNQKPPFVIEYEARVFRKDMHVRFYMSKEDSDDIKTYLWPALLEGENGPCIHQGVVIT</sequence>
<evidence type="ECO:0000256" key="8">
    <source>
        <dbReference type="ARBA" id="ARBA00023054"/>
    </source>
</evidence>
<dbReference type="GO" id="GO:0005759">
    <property type="term" value="C:mitochondrial matrix"/>
    <property type="evidence" value="ECO:0007669"/>
    <property type="project" value="UniProtKB-SubCell"/>
</dbReference>
<feature type="compositionally biased region" description="Basic residues" evidence="13">
    <location>
        <begin position="20"/>
        <end position="51"/>
    </location>
</feature>
<dbReference type="PANTHER" id="PTHR21771">
    <property type="entry name" value="MITOCHONDRIA-EATING PROTEIN-RELATED"/>
    <property type="match status" value="1"/>
</dbReference>
<evidence type="ECO:0000256" key="5">
    <source>
        <dbReference type="ARBA" id="ARBA00019863"/>
    </source>
</evidence>
<dbReference type="InterPro" id="IPR031981">
    <property type="entry name" value="MIEAP_C"/>
</dbReference>
<accession>A0A7R9GDP0</accession>
<dbReference type="GO" id="GO:0008289">
    <property type="term" value="F:lipid binding"/>
    <property type="evidence" value="ECO:0007669"/>
    <property type="project" value="UniProtKB-KW"/>
</dbReference>
<evidence type="ECO:0000256" key="2">
    <source>
        <dbReference type="ARBA" id="ARBA00004305"/>
    </source>
</evidence>
<keyword evidence="6" id="KW-0963">Cytoplasm</keyword>
<evidence type="ECO:0000256" key="1">
    <source>
        <dbReference type="ARBA" id="ARBA00004294"/>
    </source>
</evidence>
<dbReference type="EMBL" id="OA882886">
    <property type="protein sequence ID" value="CAD7277266.1"/>
    <property type="molecule type" value="Genomic_DNA"/>
</dbReference>
<dbReference type="GO" id="GO:0035695">
    <property type="term" value="P:mitophagy by internal vacuole formation"/>
    <property type="evidence" value="ECO:0007669"/>
    <property type="project" value="TreeGrafter"/>
</dbReference>
<comment type="similarity">
    <text evidence="4">Belongs to the MIEAP family.</text>
</comment>
<organism evidence="15">
    <name type="scientific">Notodromas monacha</name>
    <dbReference type="NCBI Taxonomy" id="399045"/>
    <lineage>
        <taxon>Eukaryota</taxon>
        <taxon>Metazoa</taxon>
        <taxon>Ecdysozoa</taxon>
        <taxon>Arthropoda</taxon>
        <taxon>Crustacea</taxon>
        <taxon>Oligostraca</taxon>
        <taxon>Ostracoda</taxon>
        <taxon>Podocopa</taxon>
        <taxon>Podocopida</taxon>
        <taxon>Cypridocopina</taxon>
        <taxon>Cypridoidea</taxon>
        <taxon>Cyprididae</taxon>
        <taxon>Notodromas</taxon>
    </lineage>
</organism>
<evidence type="ECO:0000313" key="16">
    <source>
        <dbReference type="Proteomes" id="UP000678499"/>
    </source>
</evidence>
<evidence type="ECO:0000256" key="6">
    <source>
        <dbReference type="ARBA" id="ARBA00022490"/>
    </source>
</evidence>
<keyword evidence="8" id="KW-0175">Coiled coil</keyword>
<evidence type="ECO:0000256" key="9">
    <source>
        <dbReference type="ARBA" id="ARBA00023121"/>
    </source>
</evidence>
<gene>
    <name evidence="15" type="ORF">NMOB1V02_LOCUS5001</name>
</gene>
<feature type="region of interest" description="Disordered" evidence="13">
    <location>
        <begin position="1"/>
        <end position="66"/>
    </location>
</feature>
<keyword evidence="10" id="KW-0496">Mitochondrion</keyword>
<evidence type="ECO:0000313" key="15">
    <source>
        <dbReference type="EMBL" id="CAD7277266.1"/>
    </source>
</evidence>
<evidence type="ECO:0000256" key="13">
    <source>
        <dbReference type="SAM" id="MobiDB-lite"/>
    </source>
</evidence>
<evidence type="ECO:0000256" key="11">
    <source>
        <dbReference type="ARBA" id="ARBA00023136"/>
    </source>
</evidence>
<keyword evidence="16" id="KW-1185">Reference proteome</keyword>
<evidence type="ECO:0000259" key="14">
    <source>
        <dbReference type="Pfam" id="PF16026"/>
    </source>
</evidence>
<name>A0A7R9GDP0_9CRUS</name>
<feature type="non-terminal residue" evidence="15">
    <location>
        <position position="1"/>
    </location>
</feature>
<dbReference type="GO" id="GO:0005741">
    <property type="term" value="C:mitochondrial outer membrane"/>
    <property type="evidence" value="ECO:0007669"/>
    <property type="project" value="UniProtKB-SubCell"/>
</dbReference>
<dbReference type="InterPro" id="IPR026169">
    <property type="entry name" value="MIEAP"/>
</dbReference>